<gene>
    <name evidence="1" type="ORF">JHE00_26770</name>
</gene>
<dbReference type="InterPro" id="IPR014710">
    <property type="entry name" value="RmlC-like_jellyroll"/>
</dbReference>
<comment type="caution">
    <text evidence="1">The sequence shown here is derived from an EMBL/GenBank/DDBJ whole genome shotgun (WGS) entry which is preliminary data.</text>
</comment>
<dbReference type="EMBL" id="JAENJH010000008">
    <property type="protein sequence ID" value="MBK1787950.1"/>
    <property type="molecule type" value="Genomic_DNA"/>
</dbReference>
<name>A0A934QWK7_9PSEU</name>
<sequence>MTTKKLFLFEDTIPAHARPVYLPEGDRSVYVRSGSVEAISDTASQFLWEGSAHTSGTELTLASEDQDAVLWRWELGDTSEADDYAFRSAPETTSTLKLAADLELDDRYTWLMRCDTVTFPPSGEAFTHLHQGPGIRITREGEITIETEGAEHVHGPGDAWAEKGVVPVYASTTAESSTTFVRCFVLPKQVKGVSSLRIVRPEDRAKANTQKYRVLAERIMSWT</sequence>
<dbReference type="SUPFAM" id="SSF51182">
    <property type="entry name" value="RmlC-like cupins"/>
    <property type="match status" value="1"/>
</dbReference>
<dbReference type="Gene3D" id="2.60.120.10">
    <property type="entry name" value="Jelly Rolls"/>
    <property type="match status" value="1"/>
</dbReference>
<dbReference type="Proteomes" id="UP000635245">
    <property type="component" value="Unassembled WGS sequence"/>
</dbReference>
<dbReference type="RefSeq" id="WP_200323156.1">
    <property type="nucleotide sequence ID" value="NZ_JAENJH010000008.1"/>
</dbReference>
<proteinExistence type="predicted"/>
<reference evidence="1" key="1">
    <citation type="submission" date="2020-12" db="EMBL/GenBank/DDBJ databases">
        <title>Prauserella sp. ASG 168, a novel actinomycete isolated from cave rock.</title>
        <authorList>
            <person name="Suriyachadkun C."/>
        </authorList>
    </citation>
    <scope>NUCLEOTIDE SEQUENCE</scope>
    <source>
        <strain evidence="1">ASG 168</strain>
    </source>
</reference>
<evidence type="ECO:0000313" key="1">
    <source>
        <dbReference type="EMBL" id="MBK1787950.1"/>
    </source>
</evidence>
<organism evidence="1 2">
    <name type="scientific">Prauserella cavernicola</name>
    <dbReference type="NCBI Taxonomy" id="2800127"/>
    <lineage>
        <taxon>Bacteria</taxon>
        <taxon>Bacillati</taxon>
        <taxon>Actinomycetota</taxon>
        <taxon>Actinomycetes</taxon>
        <taxon>Pseudonocardiales</taxon>
        <taxon>Pseudonocardiaceae</taxon>
        <taxon>Prauserella</taxon>
    </lineage>
</organism>
<evidence type="ECO:0008006" key="3">
    <source>
        <dbReference type="Google" id="ProtNLM"/>
    </source>
</evidence>
<keyword evidence="2" id="KW-1185">Reference proteome</keyword>
<accession>A0A934QWK7</accession>
<evidence type="ECO:0000313" key="2">
    <source>
        <dbReference type="Proteomes" id="UP000635245"/>
    </source>
</evidence>
<dbReference type="InterPro" id="IPR011051">
    <property type="entry name" value="RmlC_Cupin_sf"/>
</dbReference>
<protein>
    <recommendedName>
        <fullName evidence="3">Cupin domain-containing protein</fullName>
    </recommendedName>
</protein>
<dbReference type="AlphaFoldDB" id="A0A934QWK7"/>